<dbReference type="PROSITE" id="PS50835">
    <property type="entry name" value="IG_LIKE"/>
    <property type="match status" value="1"/>
</dbReference>
<accession>A0A3Q1HFB7</accession>
<evidence type="ECO:0000313" key="7">
    <source>
        <dbReference type="Ensembl" id="ENSATEP00000006039.1"/>
    </source>
</evidence>
<evidence type="ECO:0000259" key="6">
    <source>
        <dbReference type="PROSITE" id="PS51004"/>
    </source>
</evidence>
<dbReference type="GO" id="GO:0005615">
    <property type="term" value="C:extracellular space"/>
    <property type="evidence" value="ECO:0007669"/>
    <property type="project" value="TreeGrafter"/>
</dbReference>
<dbReference type="InParanoid" id="A0A3Q1HFB7"/>
<dbReference type="InterPro" id="IPR001627">
    <property type="entry name" value="Semap_dom"/>
</dbReference>
<dbReference type="GeneTree" id="ENSGT00940000158358"/>
<dbReference type="Proteomes" id="UP000265040">
    <property type="component" value="Chromosome 3"/>
</dbReference>
<comment type="caution">
    <text evidence="3">Lacks conserved residue(s) required for the propagation of feature annotation.</text>
</comment>
<dbReference type="GO" id="GO:0071526">
    <property type="term" value="P:semaphorin-plexin signaling pathway"/>
    <property type="evidence" value="ECO:0007669"/>
    <property type="project" value="TreeGrafter"/>
</dbReference>
<dbReference type="Gene3D" id="2.60.40.10">
    <property type="entry name" value="Immunoglobulins"/>
    <property type="match status" value="1"/>
</dbReference>
<dbReference type="AlphaFoldDB" id="A0A3Q1HFB7"/>
<dbReference type="Pfam" id="PF01403">
    <property type="entry name" value="Sema"/>
    <property type="match status" value="1"/>
</dbReference>
<evidence type="ECO:0008006" key="9">
    <source>
        <dbReference type="Google" id="ProtNLM"/>
    </source>
</evidence>
<dbReference type="GO" id="GO:0030215">
    <property type="term" value="F:semaphorin receptor binding"/>
    <property type="evidence" value="ECO:0007669"/>
    <property type="project" value="InterPro"/>
</dbReference>
<dbReference type="GO" id="GO:0007411">
    <property type="term" value="P:axon guidance"/>
    <property type="evidence" value="ECO:0007669"/>
    <property type="project" value="TreeGrafter"/>
</dbReference>
<sequence length="632" mass="71862">MAVFPFKVVLLLSCLSGVIEANSTHLPRMIFKENDTSVERLRLPTARAPVGIFMGEQPDTVMAAGPTSLNFFNFQTKTPVEKNVSWVGCTDNDCSYNIAMIHKMEAENQVFLCGTNGEETLCCDMNLSDQTSTCNPSKKIESIHDSIKGFIIKEREPSALVESAQSADLYVAYSGSQEYVGIHKFGENRVRPPNHDKEQHYVSLMPIRERSNPLQDKVYAFYKEKNKDTRLDSEMWLPFVTRICMADLGGPKNNLQFSWTSQMNARLFCGDPERRQYFSELVDVATVQAEQWEDTRVYALFRNEWGTSAVCVYTMGDINKIFETSLFKDCSTHEQKKRLRTCVEDSRKIVPETLRIIEKTPEMVDWVRPADNSGPLLFNHHNYTHIYIDSSQNQTNRDHTVLFLSLSSGGIHKVMHSKKETLVIAEYQLFPSTNKEDHIFSMTLHPTSRKLYVSSERELVQLDVANCPKYGGKCECFMARDPYCGWNGNTCVPETHDTMPDITGRIDDICRKDGIASKYSTNSNGNEGERIMVPAGSKYFLQCPISSHHAQYTWHHHGNSTSCKSKEQHCLILINSMDYEQQGTYKCVSEELGYTKVVAQYKLDMIYCAACPLSSPLIWICLLTVLLNSLNC</sequence>
<comment type="similarity">
    <text evidence="1">Belongs to the semaphorin family.</text>
</comment>
<evidence type="ECO:0000256" key="1">
    <source>
        <dbReference type="ARBA" id="ARBA00009492"/>
    </source>
</evidence>
<dbReference type="SUPFAM" id="SSF48726">
    <property type="entry name" value="Immunoglobulin"/>
    <property type="match status" value="1"/>
</dbReference>
<evidence type="ECO:0000256" key="4">
    <source>
        <dbReference type="SAM" id="SignalP"/>
    </source>
</evidence>
<dbReference type="Ensembl" id="ENSATET00000006139.3">
    <property type="protein sequence ID" value="ENSATEP00000006039.1"/>
    <property type="gene ID" value="ENSATEG00000004264.3"/>
</dbReference>
<dbReference type="STRING" id="64144.ENSATEP00000006039"/>
<evidence type="ECO:0000256" key="2">
    <source>
        <dbReference type="ARBA" id="ARBA00023180"/>
    </source>
</evidence>
<protein>
    <recommendedName>
        <fullName evidence="9">Sema domain-containing protein</fullName>
    </recommendedName>
</protein>
<dbReference type="SUPFAM" id="SSF103575">
    <property type="entry name" value="Plexin repeat"/>
    <property type="match status" value="1"/>
</dbReference>
<dbReference type="GO" id="GO:0045499">
    <property type="term" value="F:chemorepellent activity"/>
    <property type="evidence" value="ECO:0007669"/>
    <property type="project" value="TreeGrafter"/>
</dbReference>
<dbReference type="FunFam" id="2.60.40.10:FF:001170">
    <property type="entry name" value="Sema domain, immunoglobulin domain (Ig), short basic domain, secreted, (Semaphorin) 3F"/>
    <property type="match status" value="1"/>
</dbReference>
<dbReference type="OrthoDB" id="9988752at2759"/>
<dbReference type="GO" id="GO:0043931">
    <property type="term" value="P:ossification involved in bone maturation"/>
    <property type="evidence" value="ECO:0007669"/>
    <property type="project" value="TreeGrafter"/>
</dbReference>
<reference evidence="7" key="3">
    <citation type="submission" date="2025-09" db="UniProtKB">
        <authorList>
            <consortium name="Ensembl"/>
        </authorList>
    </citation>
    <scope>IDENTIFICATION</scope>
</reference>
<dbReference type="Gene3D" id="2.130.10.10">
    <property type="entry name" value="YVTN repeat-like/Quinoprotein amine dehydrogenase"/>
    <property type="match status" value="1"/>
</dbReference>
<keyword evidence="8" id="KW-1185">Reference proteome</keyword>
<dbReference type="PROSITE" id="PS51004">
    <property type="entry name" value="SEMA"/>
    <property type="match status" value="1"/>
</dbReference>
<keyword evidence="2" id="KW-0325">Glycoprotein</keyword>
<keyword evidence="4" id="KW-0732">Signal</keyword>
<dbReference type="OMA" id="GIHKFGS"/>
<name>A0A3Q1HFB7_ANATE</name>
<feature type="chain" id="PRO_5018608070" description="Sema domain-containing protein" evidence="4">
    <location>
        <begin position="22"/>
        <end position="632"/>
    </location>
</feature>
<dbReference type="GO" id="GO:0005886">
    <property type="term" value="C:plasma membrane"/>
    <property type="evidence" value="ECO:0007669"/>
    <property type="project" value="TreeGrafter"/>
</dbReference>
<evidence type="ECO:0000256" key="3">
    <source>
        <dbReference type="PROSITE-ProRule" id="PRU00352"/>
    </source>
</evidence>
<dbReference type="GO" id="GO:0001755">
    <property type="term" value="P:neural crest cell migration"/>
    <property type="evidence" value="ECO:0007669"/>
    <property type="project" value="TreeGrafter"/>
</dbReference>
<evidence type="ECO:0000259" key="5">
    <source>
        <dbReference type="PROSITE" id="PS50835"/>
    </source>
</evidence>
<feature type="domain" description="Ig-like" evidence="5">
    <location>
        <begin position="500"/>
        <end position="604"/>
    </location>
</feature>
<reference evidence="7" key="1">
    <citation type="submission" date="2021-04" db="EMBL/GenBank/DDBJ databases">
        <authorList>
            <consortium name="Wellcome Sanger Institute Data Sharing"/>
        </authorList>
    </citation>
    <scope>NUCLEOTIDE SEQUENCE [LARGE SCALE GENOMIC DNA]</scope>
</reference>
<dbReference type="InterPro" id="IPR036179">
    <property type="entry name" value="Ig-like_dom_sf"/>
</dbReference>
<dbReference type="InterPro" id="IPR013783">
    <property type="entry name" value="Ig-like_fold"/>
</dbReference>
<dbReference type="InterPro" id="IPR015943">
    <property type="entry name" value="WD40/YVTN_repeat-like_dom_sf"/>
</dbReference>
<dbReference type="InterPro" id="IPR027231">
    <property type="entry name" value="Semaphorin"/>
</dbReference>
<dbReference type="InterPro" id="IPR007110">
    <property type="entry name" value="Ig-like_dom"/>
</dbReference>
<organism evidence="7 8">
    <name type="scientific">Anabas testudineus</name>
    <name type="common">Climbing perch</name>
    <name type="synonym">Anthias testudineus</name>
    <dbReference type="NCBI Taxonomy" id="64144"/>
    <lineage>
        <taxon>Eukaryota</taxon>
        <taxon>Metazoa</taxon>
        <taxon>Chordata</taxon>
        <taxon>Craniata</taxon>
        <taxon>Vertebrata</taxon>
        <taxon>Euteleostomi</taxon>
        <taxon>Actinopterygii</taxon>
        <taxon>Neopterygii</taxon>
        <taxon>Teleostei</taxon>
        <taxon>Neoteleostei</taxon>
        <taxon>Acanthomorphata</taxon>
        <taxon>Anabantaria</taxon>
        <taxon>Anabantiformes</taxon>
        <taxon>Anabantoidei</taxon>
        <taxon>Anabantidae</taxon>
        <taxon>Anabas</taxon>
    </lineage>
</organism>
<dbReference type="PANTHER" id="PTHR11036:SF144">
    <property type="entry name" value="SEMAPHORIN-7A-LIKE"/>
    <property type="match status" value="1"/>
</dbReference>
<dbReference type="PANTHER" id="PTHR11036">
    <property type="entry name" value="SEMAPHORIN"/>
    <property type="match status" value="1"/>
</dbReference>
<dbReference type="InterPro" id="IPR036352">
    <property type="entry name" value="Semap_dom_sf"/>
</dbReference>
<dbReference type="Gene3D" id="3.30.1680.10">
    <property type="entry name" value="ligand-binding face of the semaphorins, domain 2"/>
    <property type="match status" value="1"/>
</dbReference>
<gene>
    <name evidence="7" type="primary">SEMA7A</name>
</gene>
<reference evidence="7" key="2">
    <citation type="submission" date="2025-08" db="UniProtKB">
        <authorList>
            <consortium name="Ensembl"/>
        </authorList>
    </citation>
    <scope>IDENTIFICATION</scope>
</reference>
<dbReference type="GO" id="GO:0000122">
    <property type="term" value="P:negative regulation of transcription by RNA polymerase II"/>
    <property type="evidence" value="ECO:0007669"/>
    <property type="project" value="TreeGrafter"/>
</dbReference>
<dbReference type="SUPFAM" id="SSF101912">
    <property type="entry name" value="Sema domain"/>
    <property type="match status" value="1"/>
</dbReference>
<feature type="signal peptide" evidence="4">
    <location>
        <begin position="1"/>
        <end position="21"/>
    </location>
</feature>
<proteinExistence type="inferred from homology"/>
<evidence type="ECO:0000313" key="8">
    <source>
        <dbReference type="Proteomes" id="UP000265040"/>
    </source>
</evidence>
<feature type="domain" description="Sema" evidence="6">
    <location>
        <begin position="7"/>
        <end position="464"/>
    </location>
</feature>
<dbReference type="GO" id="GO:0030335">
    <property type="term" value="P:positive regulation of cell migration"/>
    <property type="evidence" value="ECO:0007669"/>
    <property type="project" value="TreeGrafter"/>
</dbReference>
<dbReference type="SMART" id="SM00630">
    <property type="entry name" value="Sema"/>
    <property type="match status" value="1"/>
</dbReference>